<comment type="caution">
    <text evidence="2">The sequence shown here is derived from an EMBL/GenBank/DDBJ whole genome shotgun (WGS) entry which is preliminary data.</text>
</comment>
<keyword evidence="1" id="KW-0812">Transmembrane</keyword>
<dbReference type="OrthoDB" id="2932346at2"/>
<proteinExistence type="predicted"/>
<evidence type="ECO:0000313" key="2">
    <source>
        <dbReference type="EMBL" id="RBP07782.1"/>
    </source>
</evidence>
<feature type="transmembrane region" description="Helical" evidence="1">
    <location>
        <begin position="37"/>
        <end position="58"/>
    </location>
</feature>
<feature type="transmembrane region" description="Helical" evidence="1">
    <location>
        <begin position="70"/>
        <end position="92"/>
    </location>
</feature>
<keyword evidence="1" id="KW-1133">Transmembrane helix</keyword>
<feature type="transmembrane region" description="Helical" evidence="1">
    <location>
        <begin position="6"/>
        <end position="25"/>
    </location>
</feature>
<sequence>MSDWGALFLLFMIIVAILAFTNFTVMKLAGKNKKKRIWYGVACLLLTPVVFILTGLSVSPFDPYGFGTGMVMMIYGTLFALNSLGIIVVGLFTE</sequence>
<dbReference type="RefSeq" id="WP_113967688.1">
    <property type="nucleotide sequence ID" value="NZ_QNRJ01000001.1"/>
</dbReference>
<gene>
    <name evidence="2" type="ORF">DET59_101148</name>
</gene>
<reference evidence="2 3" key="1">
    <citation type="submission" date="2018-06" db="EMBL/GenBank/DDBJ databases">
        <title>Freshwater and sediment microbial communities from various areas in North America, analyzing microbe dynamics in response to fracking.</title>
        <authorList>
            <person name="Lamendella R."/>
        </authorList>
    </citation>
    <scope>NUCLEOTIDE SEQUENCE [LARGE SCALE GENOMIC DNA]</scope>
    <source>
        <strain evidence="2 3">97B</strain>
    </source>
</reference>
<dbReference type="AlphaFoldDB" id="A0A366EZD3"/>
<dbReference type="EMBL" id="QNRJ01000001">
    <property type="protein sequence ID" value="RBP07782.1"/>
    <property type="molecule type" value="Genomic_DNA"/>
</dbReference>
<evidence type="ECO:0000256" key="1">
    <source>
        <dbReference type="SAM" id="Phobius"/>
    </source>
</evidence>
<accession>A0A366EZD3</accession>
<name>A0A366EZD3_9BACI</name>
<organism evidence="2 3">
    <name type="scientific">Rossellomorea aquimaris</name>
    <dbReference type="NCBI Taxonomy" id="189382"/>
    <lineage>
        <taxon>Bacteria</taxon>
        <taxon>Bacillati</taxon>
        <taxon>Bacillota</taxon>
        <taxon>Bacilli</taxon>
        <taxon>Bacillales</taxon>
        <taxon>Bacillaceae</taxon>
        <taxon>Rossellomorea</taxon>
    </lineage>
</organism>
<evidence type="ECO:0000313" key="3">
    <source>
        <dbReference type="Proteomes" id="UP000252118"/>
    </source>
</evidence>
<dbReference type="Proteomes" id="UP000252118">
    <property type="component" value="Unassembled WGS sequence"/>
</dbReference>
<keyword evidence="1" id="KW-0472">Membrane</keyword>
<protein>
    <submittedName>
        <fullName evidence="2">Uncharacterized protein</fullName>
    </submittedName>
</protein>